<evidence type="ECO:0000259" key="2">
    <source>
        <dbReference type="Pfam" id="PF05699"/>
    </source>
</evidence>
<evidence type="ECO:0000313" key="3">
    <source>
        <dbReference type="EMBL" id="MBA0820428.1"/>
    </source>
</evidence>
<dbReference type="AlphaFoldDB" id="A0A7J9IEX1"/>
<accession>A0A7J9IEX1</accession>
<dbReference type="InterPro" id="IPR008906">
    <property type="entry name" value="HATC_C_dom"/>
</dbReference>
<sequence>MASLNTPIHVDDGFNEYESVPKRKKSTTSEVWDEMTNLECENKDELKAQYFVQTNHSNFKLLFDEYANNSKSTSSSLVRSSNVLDNDPVDSSLHQLNVNRADLGGEYDESDDYKRYLSESSTKSERSYMDIYLEEPELELNSQINVLDYRSKISIRYREFSFLACDILAIPTSTVASESTFRIEKKVITSLRNSLKPKMVQAVVCFDDWIRTKGFSTEIDCNNDDDDENDEDDDSSIPS</sequence>
<reference evidence="3 4" key="1">
    <citation type="journal article" date="2019" name="Genome Biol. Evol.">
        <title>Insights into the evolution of the New World diploid cottons (Gossypium, subgenus Houzingenia) based on genome sequencing.</title>
        <authorList>
            <person name="Grover C.E."/>
            <person name="Arick M.A. 2nd"/>
            <person name="Thrash A."/>
            <person name="Conover J.L."/>
            <person name="Sanders W.S."/>
            <person name="Peterson D.G."/>
            <person name="Frelichowski J.E."/>
            <person name="Scheffler J.A."/>
            <person name="Scheffler B.E."/>
            <person name="Wendel J.F."/>
        </authorList>
    </citation>
    <scope>NUCLEOTIDE SEQUENCE [LARGE SCALE GENOMIC DNA]</scope>
    <source>
        <strain evidence="3">0</strain>
        <tissue evidence="3">Leaf</tissue>
    </source>
</reference>
<dbReference type="GO" id="GO:0046983">
    <property type="term" value="F:protein dimerization activity"/>
    <property type="evidence" value="ECO:0007669"/>
    <property type="project" value="InterPro"/>
</dbReference>
<dbReference type="InterPro" id="IPR012337">
    <property type="entry name" value="RNaseH-like_sf"/>
</dbReference>
<feature type="domain" description="HAT C-terminal dimerisation" evidence="2">
    <location>
        <begin position="130"/>
        <end position="210"/>
    </location>
</feature>
<dbReference type="OrthoDB" id="999560at2759"/>
<dbReference type="PANTHER" id="PTHR23272:SF189">
    <property type="entry name" value="ZINC FINGER BED DOMAIN-CONTAINING PROTEIN RICESLEEPER 1-LIKE"/>
    <property type="match status" value="1"/>
</dbReference>
<organism evidence="3 4">
    <name type="scientific">Gossypium harknessii</name>
    <dbReference type="NCBI Taxonomy" id="34285"/>
    <lineage>
        <taxon>Eukaryota</taxon>
        <taxon>Viridiplantae</taxon>
        <taxon>Streptophyta</taxon>
        <taxon>Embryophyta</taxon>
        <taxon>Tracheophyta</taxon>
        <taxon>Spermatophyta</taxon>
        <taxon>Magnoliopsida</taxon>
        <taxon>eudicotyledons</taxon>
        <taxon>Gunneridae</taxon>
        <taxon>Pentapetalae</taxon>
        <taxon>rosids</taxon>
        <taxon>malvids</taxon>
        <taxon>Malvales</taxon>
        <taxon>Malvaceae</taxon>
        <taxon>Malvoideae</taxon>
        <taxon>Gossypium</taxon>
    </lineage>
</organism>
<feature type="compositionally biased region" description="Acidic residues" evidence="1">
    <location>
        <begin position="221"/>
        <end position="239"/>
    </location>
</feature>
<dbReference type="EMBL" id="JABFAD010334736">
    <property type="protein sequence ID" value="MBA0820428.1"/>
    <property type="molecule type" value="Genomic_DNA"/>
</dbReference>
<protein>
    <recommendedName>
        <fullName evidence="2">HAT C-terminal dimerisation domain-containing protein</fullName>
    </recommendedName>
</protein>
<evidence type="ECO:0000313" key="4">
    <source>
        <dbReference type="Proteomes" id="UP000593560"/>
    </source>
</evidence>
<name>A0A7J9IEX1_9ROSI</name>
<feature type="region of interest" description="Disordered" evidence="1">
    <location>
        <begin position="220"/>
        <end position="239"/>
    </location>
</feature>
<evidence type="ECO:0000256" key="1">
    <source>
        <dbReference type="SAM" id="MobiDB-lite"/>
    </source>
</evidence>
<keyword evidence="4" id="KW-1185">Reference proteome</keyword>
<dbReference type="PANTHER" id="PTHR23272">
    <property type="entry name" value="BED FINGER-RELATED"/>
    <property type="match status" value="1"/>
</dbReference>
<comment type="caution">
    <text evidence="3">The sequence shown here is derived from an EMBL/GenBank/DDBJ whole genome shotgun (WGS) entry which is preliminary data.</text>
</comment>
<dbReference type="Proteomes" id="UP000593560">
    <property type="component" value="Unassembled WGS sequence"/>
</dbReference>
<proteinExistence type="predicted"/>
<gene>
    <name evidence="3" type="ORF">Gohar_022036</name>
</gene>
<dbReference type="SUPFAM" id="SSF53098">
    <property type="entry name" value="Ribonuclease H-like"/>
    <property type="match status" value="1"/>
</dbReference>
<dbReference type="Pfam" id="PF05699">
    <property type="entry name" value="Dimer_Tnp_hAT"/>
    <property type="match status" value="1"/>
</dbReference>